<dbReference type="InterPro" id="IPR052681">
    <property type="entry name" value="CRISPR-Cas7/Cst2/DevR"/>
</dbReference>
<feature type="compositionally biased region" description="Basic and acidic residues" evidence="3">
    <location>
        <begin position="177"/>
        <end position="191"/>
    </location>
</feature>
<dbReference type="AlphaFoldDB" id="A0A7C5U5I7"/>
<gene>
    <name evidence="4" type="primary">cas7a</name>
    <name evidence="4" type="ORF">ENM42_00845</name>
</gene>
<evidence type="ECO:0000256" key="1">
    <source>
        <dbReference type="ARBA" id="ARBA00023118"/>
    </source>
</evidence>
<feature type="region of interest" description="Disordered" evidence="3">
    <location>
        <begin position="174"/>
        <end position="209"/>
    </location>
</feature>
<organism evidence="4">
    <name type="scientific">Caldiarchaeum subterraneum</name>
    <dbReference type="NCBI Taxonomy" id="311458"/>
    <lineage>
        <taxon>Archaea</taxon>
        <taxon>Nitrososphaerota</taxon>
        <taxon>Candidatus Caldarchaeales</taxon>
        <taxon>Candidatus Caldarchaeaceae</taxon>
        <taxon>Candidatus Caldarchaeum</taxon>
    </lineage>
</organism>
<keyword evidence="1" id="KW-0051">Antiviral defense</keyword>
<feature type="compositionally biased region" description="Basic and acidic residues" evidence="3">
    <location>
        <begin position="200"/>
        <end position="209"/>
    </location>
</feature>
<dbReference type="Pfam" id="PF01905">
    <property type="entry name" value="DevR"/>
    <property type="match status" value="1"/>
</dbReference>
<dbReference type="InterPro" id="IPR010154">
    <property type="entry name" value="CRISPR-assoc_Cas7/Cst2/DevR"/>
</dbReference>
<sequence length="369" mass="40928">MFVSLGLRFLCNVEALNMVESIGNVSKHRKAPIVVPTDSGFRLLYVPSISGETIGHGYQQAIVDEALTLYGAAAPVDDWSRRGEFIKFADMKHMPDNIKQLIEDAKASKKEEKLPDKKHEIETAVIRSSIIADIGGFLIAEGVPVKRTSCFQVGYAVPVFDALEATAIESQFHVRHVPSESKGEEKEKKQTETTASQDQNQEKKSTQKEERAGQMIYYVELASAVYGVTFNLNVDGIGRTSMIKVEEVTQDRMQRVKVALAALSRVFTGGSFGAKRSRYLPVEDVLTAVVSVSKVRPFTVSPPHYASFAEDTLRRRDAMLKMLQKFNVSDEIVIYGYSKERALPDGIEKANSFEEVLSKVADKVLSAKP</sequence>
<dbReference type="NCBIfam" id="TIGR02583">
    <property type="entry name" value="DevR_archaea"/>
    <property type="match status" value="1"/>
</dbReference>
<name>A0A7C5U5I7_CALS0</name>
<dbReference type="EMBL" id="DRXS01000047">
    <property type="protein sequence ID" value="HHR40356.1"/>
    <property type="molecule type" value="Genomic_DNA"/>
</dbReference>
<evidence type="ECO:0000256" key="3">
    <source>
        <dbReference type="SAM" id="MobiDB-lite"/>
    </source>
</evidence>
<evidence type="ECO:0000256" key="2">
    <source>
        <dbReference type="ARBA" id="ARBA00025626"/>
    </source>
</evidence>
<dbReference type="PANTHER" id="PTHR37459">
    <property type="match status" value="1"/>
</dbReference>
<proteinExistence type="predicted"/>
<dbReference type="InterPro" id="IPR002764">
    <property type="entry name" value="Cas7/Cst2/DevR_sub_I-a/Apern"/>
</dbReference>
<comment type="caution">
    <text evidence="4">The sequence shown here is derived from an EMBL/GenBank/DDBJ whole genome shotgun (WGS) entry which is preliminary data.</text>
</comment>
<dbReference type="GO" id="GO:0051607">
    <property type="term" value="P:defense response to virus"/>
    <property type="evidence" value="ECO:0007669"/>
    <property type="project" value="UniProtKB-KW"/>
</dbReference>
<evidence type="ECO:0000313" key="4">
    <source>
        <dbReference type="EMBL" id="HHR40356.1"/>
    </source>
</evidence>
<accession>A0A7C5U5I7</accession>
<comment type="function">
    <text evidence="2">CRISPR (clustered regularly interspaced short palindromic repeat) is an adaptive immune system that provides protection against mobile genetic elements (viruses, transposable elements and conjugative plasmids). CRISPR clusters contain spacers, sequences complementary to antecedent mobile elements, and target invading nucleic acids. CRISPR clusters are transcribed and processed into CRISPR RNA (crRNA).</text>
</comment>
<protein>
    <submittedName>
        <fullName evidence="4">Type I-A CRISPR-associated protein Cas7/Csa2</fullName>
    </submittedName>
</protein>
<reference evidence="4" key="1">
    <citation type="journal article" date="2020" name="mSystems">
        <title>Genome- and Community-Level Interaction Insights into Carbon Utilization and Element Cycling Functions of Hydrothermarchaeota in Hydrothermal Sediment.</title>
        <authorList>
            <person name="Zhou Z."/>
            <person name="Liu Y."/>
            <person name="Xu W."/>
            <person name="Pan J."/>
            <person name="Luo Z.H."/>
            <person name="Li M."/>
        </authorList>
    </citation>
    <scope>NUCLEOTIDE SEQUENCE [LARGE SCALE GENOMIC DNA]</scope>
    <source>
        <strain evidence="4">SpSt-1084</strain>
    </source>
</reference>
<dbReference type="NCBIfam" id="TIGR01875">
    <property type="entry name" value="cas_MJ0381"/>
    <property type="match status" value="1"/>
</dbReference>
<dbReference type="PANTHER" id="PTHR37459:SF1">
    <property type="entry name" value="CRISPR-ASSOCIATED PROTEIN CAS7_CST2_DEVR"/>
    <property type="match status" value="1"/>
</dbReference>